<dbReference type="Proteomes" id="UP000324897">
    <property type="component" value="Chromosome 4"/>
</dbReference>
<gene>
    <name evidence="1" type="ORF">EJB05_15524</name>
</gene>
<dbReference type="AlphaFoldDB" id="A0A5J9VZT2"/>
<reference evidence="1 2" key="1">
    <citation type="journal article" date="2019" name="Sci. Rep.">
        <title>A high-quality genome of Eragrostis curvula grass provides insights into Poaceae evolution and supports new strategies to enhance forage quality.</title>
        <authorList>
            <person name="Carballo J."/>
            <person name="Santos B.A.C.M."/>
            <person name="Zappacosta D."/>
            <person name="Garbus I."/>
            <person name="Selva J.P."/>
            <person name="Gallo C.A."/>
            <person name="Diaz A."/>
            <person name="Albertini E."/>
            <person name="Caccamo M."/>
            <person name="Echenique V."/>
        </authorList>
    </citation>
    <scope>NUCLEOTIDE SEQUENCE [LARGE SCALE GENOMIC DNA]</scope>
    <source>
        <strain evidence="2">cv. Victoria</strain>
        <tissue evidence="1">Leaf</tissue>
    </source>
</reference>
<proteinExistence type="predicted"/>
<evidence type="ECO:0000313" key="1">
    <source>
        <dbReference type="EMBL" id="TVU41962.1"/>
    </source>
</evidence>
<comment type="caution">
    <text evidence="1">The sequence shown here is derived from an EMBL/GenBank/DDBJ whole genome shotgun (WGS) entry which is preliminary data.</text>
</comment>
<accession>A0A5J9VZT2</accession>
<dbReference type="EMBL" id="RWGY01000007">
    <property type="protein sequence ID" value="TVU41962.1"/>
    <property type="molecule type" value="Genomic_DNA"/>
</dbReference>
<protein>
    <submittedName>
        <fullName evidence="1">Uncharacterized protein</fullName>
    </submittedName>
</protein>
<name>A0A5J9VZT2_9POAL</name>
<organism evidence="1 2">
    <name type="scientific">Eragrostis curvula</name>
    <name type="common">weeping love grass</name>
    <dbReference type="NCBI Taxonomy" id="38414"/>
    <lineage>
        <taxon>Eukaryota</taxon>
        <taxon>Viridiplantae</taxon>
        <taxon>Streptophyta</taxon>
        <taxon>Embryophyta</taxon>
        <taxon>Tracheophyta</taxon>
        <taxon>Spermatophyta</taxon>
        <taxon>Magnoliopsida</taxon>
        <taxon>Liliopsida</taxon>
        <taxon>Poales</taxon>
        <taxon>Poaceae</taxon>
        <taxon>PACMAD clade</taxon>
        <taxon>Chloridoideae</taxon>
        <taxon>Eragrostideae</taxon>
        <taxon>Eragrostidinae</taxon>
        <taxon>Eragrostis</taxon>
    </lineage>
</organism>
<keyword evidence="2" id="KW-1185">Reference proteome</keyword>
<evidence type="ECO:0000313" key="2">
    <source>
        <dbReference type="Proteomes" id="UP000324897"/>
    </source>
</evidence>
<dbReference type="Gramene" id="TVU41962">
    <property type="protein sequence ID" value="TVU41962"/>
    <property type="gene ID" value="EJB05_15524"/>
</dbReference>
<sequence length="63" mass="6627">MRQASRQHGQRRTQLRVAGQSTRVRSALSSLEPPLACSNLAAAARAGMSACGLCWMENAAALG</sequence>